<name>A0A061RPJ3_9CHLO</name>
<dbReference type="AlphaFoldDB" id="A0A061RPJ3"/>
<gene>
    <name evidence="2" type="ORF">TSPGSL018_24896</name>
</gene>
<feature type="non-terminal residue" evidence="2">
    <location>
        <position position="1"/>
    </location>
</feature>
<reference evidence="2" key="1">
    <citation type="submission" date="2014-05" db="EMBL/GenBank/DDBJ databases">
        <title>The transcriptome of the halophilic microalga Tetraselmis sp. GSL018 isolated from the Great Salt Lake, Utah.</title>
        <authorList>
            <person name="Jinkerson R.E."/>
            <person name="D'Adamo S."/>
            <person name="Posewitz M.C."/>
        </authorList>
    </citation>
    <scope>NUCLEOTIDE SEQUENCE</scope>
    <source>
        <strain evidence="2">GSL018</strain>
    </source>
</reference>
<proteinExistence type="predicted"/>
<accession>A0A061RPJ3</accession>
<protein>
    <submittedName>
        <fullName evidence="2">Uncharacterized protein</fullName>
    </submittedName>
</protein>
<evidence type="ECO:0000313" key="2">
    <source>
        <dbReference type="EMBL" id="JAC74817.1"/>
    </source>
</evidence>
<sequence>QHQGGKALPPHSETETDRHTDRQTDTVLRGEGGGMGRSRDADQGNSGKVPP</sequence>
<feature type="region of interest" description="Disordered" evidence="1">
    <location>
        <begin position="1"/>
        <end position="51"/>
    </location>
</feature>
<organism evidence="2">
    <name type="scientific">Tetraselmis sp. GSL018</name>
    <dbReference type="NCBI Taxonomy" id="582737"/>
    <lineage>
        <taxon>Eukaryota</taxon>
        <taxon>Viridiplantae</taxon>
        <taxon>Chlorophyta</taxon>
        <taxon>core chlorophytes</taxon>
        <taxon>Chlorodendrophyceae</taxon>
        <taxon>Chlorodendrales</taxon>
        <taxon>Chlorodendraceae</taxon>
        <taxon>Tetraselmis</taxon>
    </lineage>
</organism>
<evidence type="ECO:0000256" key="1">
    <source>
        <dbReference type="SAM" id="MobiDB-lite"/>
    </source>
</evidence>
<feature type="compositionally biased region" description="Basic and acidic residues" evidence="1">
    <location>
        <begin position="12"/>
        <end position="24"/>
    </location>
</feature>
<dbReference type="EMBL" id="GBEZ01010912">
    <property type="protein sequence ID" value="JAC74817.1"/>
    <property type="molecule type" value="Transcribed_RNA"/>
</dbReference>